<name>A0A3N2DRL9_9GAMM</name>
<comment type="caution">
    <text evidence="2">The sequence shown here is derived from an EMBL/GenBank/DDBJ whole genome shotgun (WGS) entry which is preliminary data.</text>
</comment>
<sequence>MDYSFKKDFYGQYSIELPSEQQAFGPWLTEEIGTNRATLDKIIAATQQLLNKCGWDYHHPGVNLRLTLNREQASIRSGDDLGQDDVEDGMSYCDNLHSADCGLEDFALLIQAWRAFIDG</sequence>
<keyword evidence="3" id="KW-1185">Reference proteome</keyword>
<organism evidence="2 3">
    <name type="scientific">Sinobacterium caligoides</name>
    <dbReference type="NCBI Taxonomy" id="933926"/>
    <lineage>
        <taxon>Bacteria</taxon>
        <taxon>Pseudomonadati</taxon>
        <taxon>Pseudomonadota</taxon>
        <taxon>Gammaproteobacteria</taxon>
        <taxon>Cellvibrionales</taxon>
        <taxon>Spongiibacteraceae</taxon>
        <taxon>Sinobacterium</taxon>
    </lineage>
</organism>
<dbReference type="Proteomes" id="UP000275394">
    <property type="component" value="Unassembled WGS sequence"/>
</dbReference>
<dbReference type="Pfam" id="PF06062">
    <property type="entry name" value="UPF0231"/>
    <property type="match status" value="1"/>
</dbReference>
<protein>
    <submittedName>
        <fullName evidence="2">Uncharacterized protein</fullName>
    </submittedName>
</protein>
<dbReference type="RefSeq" id="WP_162844170.1">
    <property type="nucleotide sequence ID" value="NZ_RKHR01000004.1"/>
</dbReference>
<accession>A0A3N2DRL9</accession>
<dbReference type="AlphaFoldDB" id="A0A3N2DRL9"/>
<gene>
    <name evidence="2" type="ORF">EDC56_2394</name>
</gene>
<reference evidence="2 3" key="1">
    <citation type="submission" date="2018-11" db="EMBL/GenBank/DDBJ databases">
        <title>Genomic Encyclopedia of Type Strains, Phase IV (KMG-IV): sequencing the most valuable type-strain genomes for metagenomic binning, comparative biology and taxonomic classification.</title>
        <authorList>
            <person name="Goeker M."/>
        </authorList>
    </citation>
    <scope>NUCLEOTIDE SEQUENCE [LARGE SCALE GENOMIC DNA]</scope>
    <source>
        <strain evidence="2 3">DSM 100316</strain>
    </source>
</reference>
<dbReference type="EMBL" id="RKHR01000004">
    <property type="protein sequence ID" value="ROS01945.1"/>
    <property type="molecule type" value="Genomic_DNA"/>
</dbReference>
<dbReference type="InterPro" id="IPR008249">
    <property type="entry name" value="UPF0231"/>
</dbReference>
<evidence type="ECO:0000313" key="2">
    <source>
        <dbReference type="EMBL" id="ROS01945.1"/>
    </source>
</evidence>
<evidence type="ECO:0000256" key="1">
    <source>
        <dbReference type="ARBA" id="ARBA00005367"/>
    </source>
</evidence>
<proteinExistence type="inferred from homology"/>
<comment type="similarity">
    <text evidence="1">Belongs to the UPF0231 family.</text>
</comment>
<evidence type="ECO:0000313" key="3">
    <source>
        <dbReference type="Proteomes" id="UP000275394"/>
    </source>
</evidence>